<evidence type="ECO:0000313" key="1">
    <source>
        <dbReference type="EMBL" id="GGB46055.1"/>
    </source>
</evidence>
<dbReference type="AlphaFoldDB" id="A0A9W5TXY9"/>
<dbReference type="Proteomes" id="UP000621492">
    <property type="component" value="Unassembled WGS sequence"/>
</dbReference>
<accession>A0A9W5TXY9</accession>
<dbReference type="EMBL" id="BMJD01000019">
    <property type="protein sequence ID" value="GGB46055.1"/>
    <property type="molecule type" value="Genomic_DNA"/>
</dbReference>
<reference evidence="1" key="1">
    <citation type="journal article" date="2014" name="Int. J. Syst. Evol. Microbiol.">
        <title>Complete genome sequence of Corynebacterium casei LMG S-19264T (=DSM 44701T), isolated from a smear-ripened cheese.</title>
        <authorList>
            <consortium name="US DOE Joint Genome Institute (JGI-PGF)"/>
            <person name="Walter F."/>
            <person name="Albersmeier A."/>
            <person name="Kalinowski J."/>
            <person name="Ruckert C."/>
        </authorList>
    </citation>
    <scope>NUCLEOTIDE SEQUENCE</scope>
    <source>
        <strain evidence="1">CGMCC 1.15454</strain>
    </source>
</reference>
<sequence length="50" mass="5535">MLEQIFGVEQLIESKSGYARYEPHDSPEHDVSKAAVIRLTTSLSDTLSQG</sequence>
<comment type="caution">
    <text evidence="1">The sequence shown here is derived from an EMBL/GenBank/DDBJ whole genome shotgun (WGS) entry which is preliminary data.</text>
</comment>
<evidence type="ECO:0000313" key="2">
    <source>
        <dbReference type="Proteomes" id="UP000621492"/>
    </source>
</evidence>
<gene>
    <name evidence="1" type="ORF">GCM10011409_24530</name>
</gene>
<proteinExistence type="predicted"/>
<organism evidence="1 2">
    <name type="scientific">Lentibacillus populi</name>
    <dbReference type="NCBI Taxonomy" id="1827502"/>
    <lineage>
        <taxon>Bacteria</taxon>
        <taxon>Bacillati</taxon>
        <taxon>Bacillota</taxon>
        <taxon>Bacilli</taxon>
        <taxon>Bacillales</taxon>
        <taxon>Bacillaceae</taxon>
        <taxon>Lentibacillus</taxon>
    </lineage>
</organism>
<keyword evidence="2" id="KW-1185">Reference proteome</keyword>
<protein>
    <submittedName>
        <fullName evidence="1">Uncharacterized protein</fullName>
    </submittedName>
</protein>
<reference evidence="1" key="2">
    <citation type="submission" date="2020-09" db="EMBL/GenBank/DDBJ databases">
        <authorList>
            <person name="Sun Q."/>
            <person name="Zhou Y."/>
        </authorList>
    </citation>
    <scope>NUCLEOTIDE SEQUENCE</scope>
    <source>
        <strain evidence="1">CGMCC 1.15454</strain>
    </source>
</reference>
<name>A0A9W5TXY9_9BACI</name>